<protein>
    <submittedName>
        <fullName evidence="2">Retrovirus-related Pol polyprotein from transposon TNT 1-94</fullName>
    </submittedName>
</protein>
<name>A0A4Y2T0F1_ARAVE</name>
<dbReference type="EMBL" id="BGPR01025292">
    <property type="protein sequence ID" value="GBN94072.1"/>
    <property type="molecule type" value="Genomic_DNA"/>
</dbReference>
<dbReference type="InterPro" id="IPR036397">
    <property type="entry name" value="RNaseH_sf"/>
</dbReference>
<dbReference type="InterPro" id="IPR012337">
    <property type="entry name" value="RNaseH-like_sf"/>
</dbReference>
<dbReference type="OrthoDB" id="6469140at2759"/>
<dbReference type="PANTHER" id="PTHR42648">
    <property type="entry name" value="TRANSPOSASE, PUTATIVE-RELATED"/>
    <property type="match status" value="1"/>
</dbReference>
<evidence type="ECO:0000313" key="3">
    <source>
        <dbReference type="Proteomes" id="UP000499080"/>
    </source>
</evidence>
<reference evidence="2 3" key="1">
    <citation type="journal article" date="2019" name="Sci. Rep.">
        <title>Orb-weaving spider Araneus ventricosus genome elucidates the spidroin gene catalogue.</title>
        <authorList>
            <person name="Kono N."/>
            <person name="Nakamura H."/>
            <person name="Ohtoshi R."/>
            <person name="Moran D.A.P."/>
            <person name="Shinohara A."/>
            <person name="Yoshida Y."/>
            <person name="Fujiwara M."/>
            <person name="Mori M."/>
            <person name="Tomita M."/>
            <person name="Arakawa K."/>
        </authorList>
    </citation>
    <scope>NUCLEOTIDE SEQUENCE [LARGE SCALE GENOMIC DNA]</scope>
</reference>
<accession>A0A4Y2T0F1</accession>
<dbReference type="GO" id="GO:0003676">
    <property type="term" value="F:nucleic acid binding"/>
    <property type="evidence" value="ECO:0007669"/>
    <property type="project" value="InterPro"/>
</dbReference>
<dbReference type="InterPro" id="IPR001584">
    <property type="entry name" value="Integrase_cat-core"/>
</dbReference>
<dbReference type="InterPro" id="IPR039537">
    <property type="entry name" value="Retrotran_Ty1/copia-like"/>
</dbReference>
<feature type="domain" description="Integrase catalytic" evidence="1">
    <location>
        <begin position="117"/>
        <end position="212"/>
    </location>
</feature>
<dbReference type="Pfam" id="PF25597">
    <property type="entry name" value="SH3_retrovirus"/>
    <property type="match status" value="1"/>
</dbReference>
<evidence type="ECO:0000313" key="2">
    <source>
        <dbReference type="EMBL" id="GBN94072.1"/>
    </source>
</evidence>
<dbReference type="PROSITE" id="PS50994">
    <property type="entry name" value="INTEGRASE"/>
    <property type="match status" value="1"/>
</dbReference>
<dbReference type="PANTHER" id="PTHR42648:SF24">
    <property type="entry name" value="INTEGRASE CATALYTIC DOMAIN-CONTAINING PROTEIN"/>
    <property type="match status" value="1"/>
</dbReference>
<organism evidence="2 3">
    <name type="scientific">Araneus ventricosus</name>
    <name type="common">Orbweaver spider</name>
    <name type="synonym">Epeira ventricosa</name>
    <dbReference type="NCBI Taxonomy" id="182803"/>
    <lineage>
        <taxon>Eukaryota</taxon>
        <taxon>Metazoa</taxon>
        <taxon>Ecdysozoa</taxon>
        <taxon>Arthropoda</taxon>
        <taxon>Chelicerata</taxon>
        <taxon>Arachnida</taxon>
        <taxon>Araneae</taxon>
        <taxon>Araneomorphae</taxon>
        <taxon>Entelegynae</taxon>
        <taxon>Araneoidea</taxon>
        <taxon>Araneidae</taxon>
        <taxon>Araneus</taxon>
    </lineage>
</organism>
<dbReference type="GO" id="GO:0015074">
    <property type="term" value="P:DNA integration"/>
    <property type="evidence" value="ECO:0007669"/>
    <property type="project" value="InterPro"/>
</dbReference>
<dbReference type="SUPFAM" id="SSF53098">
    <property type="entry name" value="Ribonuclease H-like"/>
    <property type="match status" value="1"/>
</dbReference>
<proteinExistence type="predicted"/>
<sequence>MKQDLKRTETVFLSNASTSRKSSAVPGDASGNKWYEKEDGKVFVKQNKTTESSAKKIGPCFLCKKYGHLKGVKIAGDLGIFVGEYGFSYDQEINTDSRFNPSVKELVNKGLGRKIVSVKTDGGLEFCNRDLDNFLEQQGINHEETNPYTPGQNGVTERYNLTALHGVKALLKSNGVAQKFLGEVLLCFTYTWNRVCHKDGNKTPFETYSGKKLSVSHLKHLGCLAYVGVPKQIRKKLDMRAKLGINVGYCVAYKGLSDMVER</sequence>
<keyword evidence="3" id="KW-1185">Reference proteome</keyword>
<dbReference type="InterPro" id="IPR057670">
    <property type="entry name" value="SH3_retrovirus"/>
</dbReference>
<evidence type="ECO:0000259" key="1">
    <source>
        <dbReference type="PROSITE" id="PS50994"/>
    </source>
</evidence>
<dbReference type="AlphaFoldDB" id="A0A4Y2T0F1"/>
<comment type="caution">
    <text evidence="2">The sequence shown here is derived from an EMBL/GenBank/DDBJ whole genome shotgun (WGS) entry which is preliminary data.</text>
</comment>
<dbReference type="Gene3D" id="3.30.420.10">
    <property type="entry name" value="Ribonuclease H-like superfamily/Ribonuclease H"/>
    <property type="match status" value="1"/>
</dbReference>
<dbReference type="Proteomes" id="UP000499080">
    <property type="component" value="Unassembled WGS sequence"/>
</dbReference>
<gene>
    <name evidence="2" type="primary">POLX_173</name>
    <name evidence="2" type="ORF">AVEN_248719_1</name>
</gene>